<name>A0A0V0H0V4_SOLCH</name>
<dbReference type="AlphaFoldDB" id="A0A0V0H0V4"/>
<dbReference type="EMBL" id="GEDG01027158">
    <property type="protein sequence ID" value="JAP14031.1"/>
    <property type="molecule type" value="Transcribed_RNA"/>
</dbReference>
<evidence type="ECO:0000313" key="1">
    <source>
        <dbReference type="EMBL" id="JAP14031.1"/>
    </source>
</evidence>
<proteinExistence type="predicted"/>
<organism evidence="1">
    <name type="scientific">Solanum chacoense</name>
    <name type="common">Chaco potato</name>
    <dbReference type="NCBI Taxonomy" id="4108"/>
    <lineage>
        <taxon>Eukaryota</taxon>
        <taxon>Viridiplantae</taxon>
        <taxon>Streptophyta</taxon>
        <taxon>Embryophyta</taxon>
        <taxon>Tracheophyta</taxon>
        <taxon>Spermatophyta</taxon>
        <taxon>Magnoliopsida</taxon>
        <taxon>eudicotyledons</taxon>
        <taxon>Gunneridae</taxon>
        <taxon>Pentapetalae</taxon>
        <taxon>asterids</taxon>
        <taxon>lamiids</taxon>
        <taxon>Solanales</taxon>
        <taxon>Solanaceae</taxon>
        <taxon>Solanoideae</taxon>
        <taxon>Solaneae</taxon>
        <taxon>Solanum</taxon>
    </lineage>
</organism>
<protein>
    <submittedName>
        <fullName evidence="1">Putative ovule protein</fullName>
    </submittedName>
</protein>
<sequence length="67" mass="7761">MKANLLVFRTSLIPLLPHCPPNACWDNLPSILLWTCIANHWFQLSTPLMLAGFTQFIFLRQINDLHN</sequence>
<reference evidence="1" key="1">
    <citation type="submission" date="2015-12" db="EMBL/GenBank/DDBJ databases">
        <title>Gene expression during late stages of embryo sac development: a critical building block for successful pollen-pistil interactions.</title>
        <authorList>
            <person name="Liu Y."/>
            <person name="Joly V."/>
            <person name="Sabar M."/>
            <person name="Matton D.P."/>
        </authorList>
    </citation>
    <scope>NUCLEOTIDE SEQUENCE</scope>
</reference>
<accession>A0A0V0H0V4</accession>